<dbReference type="AlphaFoldDB" id="A0A0A2UXY7"/>
<evidence type="ECO:0000313" key="2">
    <source>
        <dbReference type="Proteomes" id="UP000030153"/>
    </source>
</evidence>
<sequence>MLQLLNQIGYRKDFLMWYDEDFTYYHEGFEIDKAGFSVVAKIQEGIIHMVDFGFNDVAPLYPKMSRGFIDTLMSFVPKEVANALPRYRGKNADLVYYFMNREGKWFEFNYHADRIDPVKGLDKYNMNDTEMIPWVGETLKRQKADHCPSCRALYLEKGKVECLPCKTIGPNHPHRMAEADKVE</sequence>
<gene>
    <name evidence="1" type="ORF">N780_08860</name>
</gene>
<dbReference type="RefSeq" id="WP_036783743.1">
    <property type="nucleotide sequence ID" value="NZ_AVBG01000007.1"/>
</dbReference>
<dbReference type="EMBL" id="AVBG01000007">
    <property type="protein sequence ID" value="KGP91341.1"/>
    <property type="molecule type" value="Genomic_DNA"/>
</dbReference>
<evidence type="ECO:0000313" key="1">
    <source>
        <dbReference type="EMBL" id="KGP91341.1"/>
    </source>
</evidence>
<name>A0A0A2UXY7_9BACI</name>
<dbReference type="Proteomes" id="UP000030153">
    <property type="component" value="Unassembled WGS sequence"/>
</dbReference>
<accession>A0A0A2UXY7</accession>
<reference evidence="1 2" key="1">
    <citation type="submission" date="2013-08" db="EMBL/GenBank/DDBJ databases">
        <title>Genome of Pontibacillus chungwhensis.</title>
        <authorList>
            <person name="Wang Q."/>
            <person name="Wang G."/>
        </authorList>
    </citation>
    <scope>NUCLEOTIDE SEQUENCE [LARGE SCALE GENOMIC DNA]</scope>
    <source>
        <strain evidence="1 2">BH030062</strain>
    </source>
</reference>
<dbReference type="STRING" id="1385513.N780_08860"/>
<keyword evidence="2" id="KW-1185">Reference proteome</keyword>
<protein>
    <submittedName>
        <fullName evidence="1">Uncharacterized protein</fullName>
    </submittedName>
</protein>
<organism evidence="1 2">
    <name type="scientific">Pontibacillus chungwhensis BH030062</name>
    <dbReference type="NCBI Taxonomy" id="1385513"/>
    <lineage>
        <taxon>Bacteria</taxon>
        <taxon>Bacillati</taxon>
        <taxon>Bacillota</taxon>
        <taxon>Bacilli</taxon>
        <taxon>Bacillales</taxon>
        <taxon>Bacillaceae</taxon>
        <taxon>Pontibacillus</taxon>
    </lineage>
</organism>
<comment type="caution">
    <text evidence="1">The sequence shown here is derived from an EMBL/GenBank/DDBJ whole genome shotgun (WGS) entry which is preliminary data.</text>
</comment>
<proteinExistence type="predicted"/>